<keyword evidence="2" id="KW-0812">Transmembrane</keyword>
<protein>
    <recommendedName>
        <fullName evidence="6">Mid2 domain-containing protein</fullName>
    </recommendedName>
</protein>
<feature type="region of interest" description="Disordered" evidence="1">
    <location>
        <begin position="280"/>
        <end position="314"/>
    </location>
</feature>
<reference evidence="4" key="1">
    <citation type="submission" date="2022-07" db="EMBL/GenBank/DDBJ databases">
        <title>Fungi with potential for degradation of polypropylene.</title>
        <authorList>
            <person name="Gostincar C."/>
        </authorList>
    </citation>
    <scope>NUCLEOTIDE SEQUENCE</scope>
    <source>
        <strain evidence="4">EXF-13287</strain>
    </source>
</reference>
<evidence type="ECO:0000313" key="4">
    <source>
        <dbReference type="EMBL" id="KAJ9158335.1"/>
    </source>
</evidence>
<gene>
    <name evidence="4" type="ORF">NKR19_g3363</name>
</gene>
<dbReference type="EMBL" id="JANBVN010000037">
    <property type="protein sequence ID" value="KAJ9158335.1"/>
    <property type="molecule type" value="Genomic_DNA"/>
</dbReference>
<evidence type="ECO:0000256" key="3">
    <source>
        <dbReference type="SAM" id="SignalP"/>
    </source>
</evidence>
<keyword evidence="3" id="KW-0732">Signal</keyword>
<organism evidence="4 5">
    <name type="scientific">Coniochaeta hoffmannii</name>
    <dbReference type="NCBI Taxonomy" id="91930"/>
    <lineage>
        <taxon>Eukaryota</taxon>
        <taxon>Fungi</taxon>
        <taxon>Dikarya</taxon>
        <taxon>Ascomycota</taxon>
        <taxon>Pezizomycotina</taxon>
        <taxon>Sordariomycetes</taxon>
        <taxon>Sordariomycetidae</taxon>
        <taxon>Coniochaetales</taxon>
        <taxon>Coniochaetaceae</taxon>
        <taxon>Coniochaeta</taxon>
    </lineage>
</organism>
<dbReference type="Proteomes" id="UP001174691">
    <property type="component" value="Unassembled WGS sequence"/>
</dbReference>
<feature type="compositionally biased region" description="Low complexity" evidence="1">
    <location>
        <begin position="196"/>
        <end position="246"/>
    </location>
</feature>
<feature type="chain" id="PRO_5041226493" description="Mid2 domain-containing protein" evidence="3">
    <location>
        <begin position="20"/>
        <end position="418"/>
    </location>
</feature>
<dbReference type="AlphaFoldDB" id="A0AA38W1G2"/>
<evidence type="ECO:0008006" key="6">
    <source>
        <dbReference type="Google" id="ProtNLM"/>
    </source>
</evidence>
<evidence type="ECO:0000256" key="2">
    <source>
        <dbReference type="SAM" id="Phobius"/>
    </source>
</evidence>
<comment type="caution">
    <text evidence="4">The sequence shown here is derived from an EMBL/GenBank/DDBJ whole genome shotgun (WGS) entry which is preliminary data.</text>
</comment>
<accession>A0AA38W1G2</accession>
<feature type="transmembrane region" description="Helical" evidence="2">
    <location>
        <begin position="251"/>
        <end position="273"/>
    </location>
</feature>
<feature type="compositionally biased region" description="Low complexity" evidence="1">
    <location>
        <begin position="286"/>
        <end position="295"/>
    </location>
</feature>
<evidence type="ECO:0000313" key="5">
    <source>
        <dbReference type="Proteomes" id="UP001174691"/>
    </source>
</evidence>
<keyword evidence="2" id="KW-1133">Transmembrane helix</keyword>
<evidence type="ECO:0000256" key="1">
    <source>
        <dbReference type="SAM" id="MobiDB-lite"/>
    </source>
</evidence>
<keyword evidence="2" id="KW-0472">Membrane</keyword>
<proteinExistence type="predicted"/>
<name>A0AA38W1G2_9PEZI</name>
<feature type="signal peptide" evidence="3">
    <location>
        <begin position="1"/>
        <end position="19"/>
    </location>
</feature>
<keyword evidence="5" id="KW-1185">Reference proteome</keyword>
<feature type="region of interest" description="Disordered" evidence="1">
    <location>
        <begin position="195"/>
        <end position="246"/>
    </location>
</feature>
<sequence length="418" mass="42482">MGRILFSGALLGTAVQALAFWGPKETLVPAIAAEAILPRPTLPPVFRELRKRQSSSSSGETLIIGPDRTCGYISGLAGAGFACDGASDTCVLVPATSATPGFVGCCDDLDCGFRITCLDYDQVSSSSLCDNGCMVDTFTAKCTASAEPFCNTVSFPGEIYDFYCNSLSISTPQLALTTYDGETDGRAFLTTVLNDGSSELPSTSSRTRPSTSGTDSSSSTTSTASVRTSSTSTSTPAPTGNGGSSTPTGAIVGGVVGGIAVLGLTGLGIILILRRRGASPPPTPPLTGLAPQSQNQPPPTTPGTHQSFYVPPPNDPTKHNSAVMVTGQPMTQAYTTPPPPPFPAQPYSGQPLGVQGGYPQGVHGTVPVSAGEYDVVGTAGPVSPSTTAAHQSYQPVYGQGAVHEIGGGGHRGTLSELG</sequence>